<reference evidence="2 3" key="1">
    <citation type="submission" date="2020-12" db="EMBL/GenBank/DDBJ databases">
        <authorList>
            <person name="Lu T."/>
            <person name="Wang Q."/>
            <person name="Han X."/>
        </authorList>
    </citation>
    <scope>NUCLEOTIDE SEQUENCE [LARGE SCALE GENOMIC DNA]</scope>
    <source>
        <strain evidence="2 3">WQ 585</strain>
    </source>
</reference>
<evidence type="ECO:0000313" key="3">
    <source>
        <dbReference type="Proteomes" id="UP000635316"/>
    </source>
</evidence>
<dbReference type="EMBL" id="JAENGP010000003">
    <property type="protein sequence ID" value="MBK1780393.1"/>
    <property type="molecule type" value="Genomic_DNA"/>
</dbReference>
<accession>A0ABS1EBJ0</accession>
<dbReference type="SUPFAM" id="SSF144052">
    <property type="entry name" value="Thermophilic metalloprotease-like"/>
    <property type="match status" value="1"/>
</dbReference>
<gene>
    <name evidence="2" type="ORF">JHL22_04110</name>
</gene>
<keyword evidence="3" id="KW-1185">Reference proteome</keyword>
<dbReference type="Pfam" id="PF26233">
    <property type="entry name" value="NicX"/>
    <property type="match status" value="1"/>
</dbReference>
<evidence type="ECO:0008006" key="4">
    <source>
        <dbReference type="Google" id="ProtNLM"/>
    </source>
</evidence>
<sequence length="340" mass="37366">MNLLLVDLFVQQYKLCKLTSTEKVAVISEYGEKTEYVEAAVVAARSLGAAALVLTASSLSNPLLPPYKSDGREVAALLSAAGECDLIIDVTVGGLIHSDVRTQIIGKGKRMLFVAEPTEVLGRLIGTEDLKNRVSASAAFLRNGSRMHVTSQAGTDLVLDISGESLPITCQWGYVDEPARWDHWPSGFIACFPQDKSAQGTIVLQAGDVFIPWQRYVSDDVIITVKDGYITNIDGNGHDARLLSDYFAQWHDPEVYALSHMGWGLHPLASWSALNVYDPRSLYGQELRSVAGNFMWSTGSNRFAQRETPAHLDIPMRDCTICIDETVVVRQGKLEEKIYG</sequence>
<name>A0ABS1EBJ0_9BURK</name>
<dbReference type="Proteomes" id="UP000635316">
    <property type="component" value="Unassembled WGS sequence"/>
</dbReference>
<comment type="caution">
    <text evidence="2">The sequence shown here is derived from an EMBL/GenBank/DDBJ whole genome shotgun (WGS) entry which is preliminary data.</text>
</comment>
<evidence type="ECO:0000313" key="2">
    <source>
        <dbReference type="EMBL" id="MBK1780393.1"/>
    </source>
</evidence>
<dbReference type="InterPro" id="IPR052170">
    <property type="entry name" value="M29_Exopeptidase"/>
</dbReference>
<evidence type="ECO:0000256" key="1">
    <source>
        <dbReference type="ARBA" id="ARBA00022723"/>
    </source>
</evidence>
<proteinExistence type="predicted"/>
<dbReference type="PANTHER" id="PTHR34448">
    <property type="entry name" value="AMINOPEPTIDASE"/>
    <property type="match status" value="1"/>
</dbReference>
<dbReference type="RefSeq" id="WP_200234089.1">
    <property type="nucleotide sequence ID" value="NZ_JAENGP010000003.1"/>
</dbReference>
<protein>
    <recommendedName>
        <fullName evidence="4">2,5-dihydroxypyridine 5,6-dioxygenase</fullName>
    </recommendedName>
</protein>
<organism evidence="2 3">
    <name type="scientific">Advenella mandrilli</name>
    <dbReference type="NCBI Taxonomy" id="2800330"/>
    <lineage>
        <taxon>Bacteria</taxon>
        <taxon>Pseudomonadati</taxon>
        <taxon>Pseudomonadota</taxon>
        <taxon>Betaproteobacteria</taxon>
        <taxon>Burkholderiales</taxon>
        <taxon>Alcaligenaceae</taxon>
    </lineage>
</organism>
<dbReference type="InterPro" id="IPR058739">
    <property type="entry name" value="NicX"/>
</dbReference>
<keyword evidence="1" id="KW-0479">Metal-binding</keyword>
<dbReference type="PANTHER" id="PTHR34448:SF1">
    <property type="entry name" value="BLL6088 PROTEIN"/>
    <property type="match status" value="1"/>
</dbReference>